<dbReference type="OrthoDB" id="6357292at2759"/>
<dbReference type="AlphaFoldDB" id="A0A7R8WHJ5"/>
<reference evidence="1" key="1">
    <citation type="submission" date="2020-11" db="EMBL/GenBank/DDBJ databases">
        <authorList>
            <person name="Tran Van P."/>
        </authorList>
    </citation>
    <scope>NUCLEOTIDE SEQUENCE</scope>
</reference>
<gene>
    <name evidence="1" type="ORF">CTOB1V02_LOCUS9643</name>
</gene>
<sequence length="273" mass="30078">MVVLDTVVSAKAVLAMAVLAMVVLAMVVLAMAILAMAVSIEASFTKMISPSLSTNGMLSVAVLVAAGIAMLEMSEGGIPNIAQRMVPTWWGRVYGAHSSPPEGVLRATRTGRGWRDYGQSFAEKLRQRRASARIYSNGAPLPLVNLEEGDLEVVGVLDLQDETEKGHVSKSLTPKIPETRKECFSAWDCGPYECCVRPITSQNAYCQARKKEGAFCHRASFWADKDREVYFNSCPCLDHYICADLDTQQRCAHPDRLGDRYYIKKLLGHESDK</sequence>
<evidence type="ECO:0000313" key="1">
    <source>
        <dbReference type="EMBL" id="CAD7231800.1"/>
    </source>
</evidence>
<protein>
    <submittedName>
        <fullName evidence="1">Uncharacterized protein</fullName>
    </submittedName>
</protein>
<accession>A0A7R8WHJ5</accession>
<organism evidence="1">
    <name type="scientific">Cyprideis torosa</name>
    <dbReference type="NCBI Taxonomy" id="163714"/>
    <lineage>
        <taxon>Eukaryota</taxon>
        <taxon>Metazoa</taxon>
        <taxon>Ecdysozoa</taxon>
        <taxon>Arthropoda</taxon>
        <taxon>Crustacea</taxon>
        <taxon>Oligostraca</taxon>
        <taxon>Ostracoda</taxon>
        <taxon>Podocopa</taxon>
        <taxon>Podocopida</taxon>
        <taxon>Cytherocopina</taxon>
        <taxon>Cytheroidea</taxon>
        <taxon>Cytherideidae</taxon>
        <taxon>Cyprideis</taxon>
    </lineage>
</organism>
<dbReference type="EMBL" id="OB663880">
    <property type="protein sequence ID" value="CAD7231800.1"/>
    <property type="molecule type" value="Genomic_DNA"/>
</dbReference>
<dbReference type="Gene3D" id="2.10.80.10">
    <property type="entry name" value="Lipase, subunit A"/>
    <property type="match status" value="1"/>
</dbReference>
<name>A0A7R8WHJ5_9CRUS</name>
<proteinExistence type="predicted"/>